<evidence type="ECO:0000259" key="1">
    <source>
        <dbReference type="Pfam" id="PF04073"/>
    </source>
</evidence>
<dbReference type="InterPro" id="IPR036754">
    <property type="entry name" value="YbaK/aa-tRNA-synt-asso_dom_sf"/>
</dbReference>
<dbReference type="EMBL" id="CP012036">
    <property type="protein sequence ID" value="ALF51666.1"/>
    <property type="molecule type" value="Genomic_DNA"/>
</dbReference>
<dbReference type="GO" id="GO:0002161">
    <property type="term" value="F:aminoacyl-tRNA deacylase activity"/>
    <property type="evidence" value="ECO:0007669"/>
    <property type="project" value="InterPro"/>
</dbReference>
<keyword evidence="3" id="KW-1185">Reference proteome</keyword>
<proteinExistence type="predicted"/>
<dbReference type="Gene3D" id="3.90.960.10">
    <property type="entry name" value="YbaK/aminoacyl-tRNA synthetase-associated domain"/>
    <property type="match status" value="1"/>
</dbReference>
<reference evidence="2 3" key="2">
    <citation type="journal article" date="2016" name="Genome Announc.">
        <title>Draft Genome Sequence of the N2-Fixing Cyanobacterium Nostoc piscinale CENA21, Isolated from the Brazilian Amazon Floodplain.</title>
        <authorList>
            <person name="Leao T."/>
            <person name="Guimaraes P.I."/>
            <person name="de Melo A.G."/>
            <person name="Ramos R.T."/>
            <person name="Leao P.N."/>
            <person name="Silva A."/>
            <person name="Fiore M.F."/>
            <person name="Schneider M.P."/>
        </authorList>
    </citation>
    <scope>NUCLEOTIDE SEQUENCE [LARGE SCALE GENOMIC DNA]</scope>
    <source>
        <strain evidence="2 3">CENA21</strain>
    </source>
</reference>
<dbReference type="Proteomes" id="UP000062645">
    <property type="component" value="Chromosome"/>
</dbReference>
<sequence length="82" mass="9468">MITLLYQRIIAYLEKNKIQFQLFEHEPVYTSETASKVLNHAEEEGTKSLALQAGNNLIVVTISGNERIDFKKIKKIVLYQEN</sequence>
<evidence type="ECO:0000313" key="2">
    <source>
        <dbReference type="EMBL" id="ALF51666.1"/>
    </source>
</evidence>
<dbReference type="STRING" id="224013.ACX27_00500"/>
<dbReference type="InterPro" id="IPR007214">
    <property type="entry name" value="YbaK/aa-tRNA-synth-assoc-dom"/>
</dbReference>
<dbReference type="PATRIC" id="fig|224013.5.peg.116"/>
<dbReference type="RefSeq" id="WP_062287063.1">
    <property type="nucleotide sequence ID" value="NZ_CP012036.1"/>
</dbReference>
<organism evidence="2 3">
    <name type="scientific">Nostoc piscinale CENA21</name>
    <dbReference type="NCBI Taxonomy" id="224013"/>
    <lineage>
        <taxon>Bacteria</taxon>
        <taxon>Bacillati</taxon>
        <taxon>Cyanobacteriota</taxon>
        <taxon>Cyanophyceae</taxon>
        <taxon>Nostocales</taxon>
        <taxon>Nostocaceae</taxon>
        <taxon>Nostoc</taxon>
    </lineage>
</organism>
<dbReference type="Pfam" id="PF04073">
    <property type="entry name" value="tRNA_edit"/>
    <property type="match status" value="1"/>
</dbReference>
<dbReference type="SUPFAM" id="SSF55826">
    <property type="entry name" value="YbaK/ProRS associated domain"/>
    <property type="match status" value="1"/>
</dbReference>
<gene>
    <name evidence="2" type="ORF">ACX27_00500</name>
</gene>
<dbReference type="AlphaFoldDB" id="A0A0M4T0N4"/>
<feature type="domain" description="YbaK/aminoacyl-tRNA synthetase-associated" evidence="1">
    <location>
        <begin position="25"/>
        <end position="76"/>
    </location>
</feature>
<evidence type="ECO:0000313" key="3">
    <source>
        <dbReference type="Proteomes" id="UP000062645"/>
    </source>
</evidence>
<accession>A0A0M4T0N4</accession>
<dbReference type="KEGG" id="npz:ACX27_00500"/>
<dbReference type="OrthoDB" id="5145315at2"/>
<name>A0A0M4T0N4_9NOSO</name>
<reference evidence="3" key="1">
    <citation type="submission" date="2015-07" db="EMBL/GenBank/DDBJ databases">
        <title>Genome Of Nitrogen-Fixing Cyanobacterium Nostoc piscinale CENA21 From Solimoes/Amazon River Floodplain Sediments And Comparative Genomics To Uncover Biosynthetic Natural Products Potential.</title>
        <authorList>
            <person name="Leao T.F."/>
            <person name="Leao P.N."/>
            <person name="Guimaraes P.I."/>
            <person name="de Melo A.G.C."/>
            <person name="Ramos R.T.J."/>
            <person name="Silva A."/>
            <person name="Fiore M.F."/>
            <person name="Schneider M.P.C."/>
        </authorList>
    </citation>
    <scope>NUCLEOTIDE SEQUENCE [LARGE SCALE GENOMIC DNA]</scope>
    <source>
        <strain evidence="3">CENA21</strain>
    </source>
</reference>
<protein>
    <recommendedName>
        <fullName evidence="1">YbaK/aminoacyl-tRNA synthetase-associated domain-containing protein</fullName>
    </recommendedName>
</protein>